<dbReference type="PROSITE" id="PS00135">
    <property type="entry name" value="TRYPSIN_SER"/>
    <property type="match status" value="1"/>
</dbReference>
<name>A0AAU8MQL1_9GAMM</name>
<reference evidence="4" key="1">
    <citation type="submission" date="2024-06" db="EMBL/GenBank/DDBJ databases">
        <authorList>
            <person name="Li S."/>
        </authorList>
    </citation>
    <scope>NUCLEOTIDE SEQUENCE</scope>
    <source>
        <strain evidence="4">SR10</strain>
    </source>
</reference>
<dbReference type="EC" id="3.4.21.-" evidence="4"/>
<dbReference type="InterPro" id="IPR043504">
    <property type="entry name" value="Peptidase_S1_PA_chymotrypsin"/>
</dbReference>
<dbReference type="PANTHER" id="PTHR24250">
    <property type="entry name" value="CHYMOTRYPSIN-RELATED"/>
    <property type="match status" value="1"/>
</dbReference>
<keyword evidence="2" id="KW-0732">Signal</keyword>
<dbReference type="InterPro" id="IPR001314">
    <property type="entry name" value="Peptidase_S1A"/>
</dbReference>
<feature type="signal peptide" evidence="2">
    <location>
        <begin position="1"/>
        <end position="17"/>
    </location>
</feature>
<protein>
    <submittedName>
        <fullName evidence="4">Trypsin-like serine protease</fullName>
        <ecNumber evidence="4">3.4.21.-</ecNumber>
    </submittedName>
</protein>
<dbReference type="GO" id="GO:0004252">
    <property type="term" value="F:serine-type endopeptidase activity"/>
    <property type="evidence" value="ECO:0007669"/>
    <property type="project" value="InterPro"/>
</dbReference>
<evidence type="ECO:0000256" key="1">
    <source>
        <dbReference type="ARBA" id="ARBA00023157"/>
    </source>
</evidence>
<feature type="domain" description="Peptidase S1" evidence="3">
    <location>
        <begin position="11"/>
        <end position="265"/>
    </location>
</feature>
<gene>
    <name evidence="4" type="ORF">ABU614_15020</name>
</gene>
<dbReference type="SUPFAM" id="SSF50494">
    <property type="entry name" value="Trypsin-like serine proteases"/>
    <property type="match status" value="1"/>
</dbReference>
<evidence type="ECO:0000256" key="2">
    <source>
        <dbReference type="SAM" id="SignalP"/>
    </source>
</evidence>
<keyword evidence="1" id="KW-1015">Disulfide bond</keyword>
<dbReference type="InterPro" id="IPR033116">
    <property type="entry name" value="TRYPSIN_SER"/>
</dbReference>
<dbReference type="Gene3D" id="2.40.10.10">
    <property type="entry name" value="Trypsin-like serine proteases"/>
    <property type="match status" value="1"/>
</dbReference>
<dbReference type="Pfam" id="PF00089">
    <property type="entry name" value="Trypsin"/>
    <property type="match status" value="1"/>
</dbReference>
<dbReference type="InterPro" id="IPR009003">
    <property type="entry name" value="Peptidase_S1_PA"/>
</dbReference>
<dbReference type="AlphaFoldDB" id="A0AAU8MQL1"/>
<sequence>MRAAALLLLLVSSGAGAVVVRDDVPDLRYRMAASEFPALADMPGEGHGVLIAPQWVVTAAHAVSWQHAVDTVDVGGTPRAVRRIVVHPGYKQPPQAMIDAALKSGDWDAFFAFAATSDDIALIELSEPVRDIAPVRIYRGSALGKLVRIMGRGATGTGSTGHSLRGPNRTELRQGYNRISVSETRWIGYAFDAPPKALPLEASTGSGDSGGPILVAVGKQWQIAGVAAWKRGQVEGTELRPGRYGEISYGVRLGNYARWMEETMATGGDSGKSAGR</sequence>
<evidence type="ECO:0000313" key="4">
    <source>
        <dbReference type="EMBL" id="XCO73694.1"/>
    </source>
</evidence>
<organism evidence="4">
    <name type="scientific">Lysobacter firmicutimachus</name>
    <dbReference type="NCBI Taxonomy" id="1792846"/>
    <lineage>
        <taxon>Bacteria</taxon>
        <taxon>Pseudomonadati</taxon>
        <taxon>Pseudomonadota</taxon>
        <taxon>Gammaproteobacteria</taxon>
        <taxon>Lysobacterales</taxon>
        <taxon>Lysobacteraceae</taxon>
        <taxon>Lysobacter</taxon>
    </lineage>
</organism>
<dbReference type="EMBL" id="CP159925">
    <property type="protein sequence ID" value="XCO73694.1"/>
    <property type="molecule type" value="Genomic_DNA"/>
</dbReference>
<dbReference type="SMART" id="SM00020">
    <property type="entry name" value="Tryp_SPc"/>
    <property type="match status" value="1"/>
</dbReference>
<dbReference type="PROSITE" id="PS50240">
    <property type="entry name" value="TRYPSIN_DOM"/>
    <property type="match status" value="1"/>
</dbReference>
<dbReference type="InterPro" id="IPR001254">
    <property type="entry name" value="Trypsin_dom"/>
</dbReference>
<accession>A0AAU8MQL1</accession>
<dbReference type="RefSeq" id="WP_363796590.1">
    <property type="nucleotide sequence ID" value="NZ_CP159925.1"/>
</dbReference>
<evidence type="ECO:0000259" key="3">
    <source>
        <dbReference type="PROSITE" id="PS50240"/>
    </source>
</evidence>
<proteinExistence type="predicted"/>
<dbReference type="PRINTS" id="PR00722">
    <property type="entry name" value="CHYMOTRYPSIN"/>
</dbReference>
<dbReference type="GO" id="GO:0006508">
    <property type="term" value="P:proteolysis"/>
    <property type="evidence" value="ECO:0007669"/>
    <property type="project" value="UniProtKB-KW"/>
</dbReference>
<keyword evidence="4" id="KW-0378">Hydrolase</keyword>
<feature type="chain" id="PRO_5043874127" evidence="2">
    <location>
        <begin position="18"/>
        <end position="276"/>
    </location>
</feature>
<keyword evidence="4" id="KW-0645">Protease</keyword>